<keyword evidence="6" id="KW-1185">Reference proteome</keyword>
<protein>
    <submittedName>
        <fullName evidence="5">Oxidoreductase</fullName>
    </submittedName>
</protein>
<accession>A0ABQ1GLL5</accession>
<name>A0ABQ1GLL5_9SPHN</name>
<dbReference type="Pfam" id="PF02894">
    <property type="entry name" value="GFO_IDH_MocA_C"/>
    <property type="match status" value="1"/>
</dbReference>
<evidence type="ECO:0000256" key="1">
    <source>
        <dbReference type="ARBA" id="ARBA00010928"/>
    </source>
</evidence>
<gene>
    <name evidence="5" type="ORF">GCM10011395_15390</name>
</gene>
<dbReference type="PANTHER" id="PTHR43708">
    <property type="entry name" value="CONSERVED EXPRESSED OXIDOREDUCTASE (EUROFUNG)"/>
    <property type="match status" value="1"/>
</dbReference>
<dbReference type="Proteomes" id="UP000618591">
    <property type="component" value="Unassembled WGS sequence"/>
</dbReference>
<dbReference type="InterPro" id="IPR000683">
    <property type="entry name" value="Gfo/Idh/MocA-like_OxRdtase_N"/>
</dbReference>
<dbReference type="RefSeq" id="WP_188446279.1">
    <property type="nucleotide sequence ID" value="NZ_BMDW01000007.1"/>
</dbReference>
<dbReference type="SUPFAM" id="SSF51735">
    <property type="entry name" value="NAD(P)-binding Rossmann-fold domains"/>
    <property type="match status" value="1"/>
</dbReference>
<dbReference type="PANTHER" id="PTHR43708:SF5">
    <property type="entry name" value="CONSERVED EXPRESSED OXIDOREDUCTASE (EUROFUNG)-RELATED"/>
    <property type="match status" value="1"/>
</dbReference>
<dbReference type="Gene3D" id="3.30.360.10">
    <property type="entry name" value="Dihydrodipicolinate Reductase, domain 2"/>
    <property type="match status" value="1"/>
</dbReference>
<comment type="similarity">
    <text evidence="1">Belongs to the Gfo/Idh/MocA family.</text>
</comment>
<keyword evidence="2" id="KW-0560">Oxidoreductase</keyword>
<dbReference type="InterPro" id="IPR004104">
    <property type="entry name" value="Gfo/Idh/MocA-like_OxRdtase_C"/>
</dbReference>
<feature type="domain" description="Gfo/Idh/MocA-like oxidoreductase C-terminal" evidence="4">
    <location>
        <begin position="134"/>
        <end position="336"/>
    </location>
</feature>
<evidence type="ECO:0000313" key="5">
    <source>
        <dbReference type="EMBL" id="GGA46069.1"/>
    </source>
</evidence>
<dbReference type="InterPro" id="IPR051317">
    <property type="entry name" value="Gfo/Idh/MocA_oxidoreduct"/>
</dbReference>
<reference evidence="6" key="1">
    <citation type="journal article" date="2019" name="Int. J. Syst. Evol. Microbiol.">
        <title>The Global Catalogue of Microorganisms (GCM) 10K type strain sequencing project: providing services to taxonomists for standard genome sequencing and annotation.</title>
        <authorList>
            <consortium name="The Broad Institute Genomics Platform"/>
            <consortium name="The Broad Institute Genome Sequencing Center for Infectious Disease"/>
            <person name="Wu L."/>
            <person name="Ma J."/>
        </authorList>
    </citation>
    <scope>NUCLEOTIDE SEQUENCE [LARGE SCALE GENOMIC DNA]</scope>
    <source>
        <strain evidence="6">CGMCC 1.10106</strain>
    </source>
</reference>
<evidence type="ECO:0000259" key="3">
    <source>
        <dbReference type="Pfam" id="PF01408"/>
    </source>
</evidence>
<dbReference type="Gene3D" id="3.40.50.720">
    <property type="entry name" value="NAD(P)-binding Rossmann-like Domain"/>
    <property type="match status" value="1"/>
</dbReference>
<dbReference type="NCBIfam" id="NF008607">
    <property type="entry name" value="PRK11579.1"/>
    <property type="match status" value="1"/>
</dbReference>
<organism evidence="5 6">
    <name type="scientific">Sphingomonas psychrolutea</name>
    <dbReference type="NCBI Taxonomy" id="1259676"/>
    <lineage>
        <taxon>Bacteria</taxon>
        <taxon>Pseudomonadati</taxon>
        <taxon>Pseudomonadota</taxon>
        <taxon>Alphaproteobacteria</taxon>
        <taxon>Sphingomonadales</taxon>
        <taxon>Sphingomonadaceae</taxon>
        <taxon>Sphingomonas</taxon>
    </lineage>
</organism>
<feature type="domain" description="Gfo/Idh/MocA-like oxidoreductase N-terminal" evidence="3">
    <location>
        <begin position="2"/>
        <end position="119"/>
    </location>
</feature>
<evidence type="ECO:0000313" key="6">
    <source>
        <dbReference type="Proteomes" id="UP000618591"/>
    </source>
</evidence>
<proteinExistence type="inferred from homology"/>
<dbReference type="EMBL" id="BMDW01000007">
    <property type="protein sequence ID" value="GGA46069.1"/>
    <property type="molecule type" value="Genomic_DNA"/>
</dbReference>
<dbReference type="Pfam" id="PF01408">
    <property type="entry name" value="GFO_IDH_MocA"/>
    <property type="match status" value="1"/>
</dbReference>
<sequence length="340" mass="36046">MIRVGLIGYGVAGASFHAPLIGAVPGLRLTSIATSRGAAVARDWPEATVVADAAMLLSDPAIDLVVIATPDSSHAPLAQAALTADKHVVIDKPFVTDPADGAALIALAEARGRMLSVFHNRRWDADFLTVQRILADGVLGDIALAELRWDRFRPAIKPGWREQQGAGLLNDLGPHLLDQALQLFGRPDAVAADLATQRAAATTEDYFEITLSFGERRVIVSAATLLAQPRARFALHGTGGSFVKYGIDPQEAVLRGGYPPTTPGFGEDAPEAYGTLTDAAGTALRIVSARGDWRRFYSGVVAAIAEGASPPVPARDALEVMELIAVARRSADERRRLPQP</sequence>
<evidence type="ECO:0000259" key="4">
    <source>
        <dbReference type="Pfam" id="PF02894"/>
    </source>
</evidence>
<evidence type="ECO:0000256" key="2">
    <source>
        <dbReference type="ARBA" id="ARBA00023002"/>
    </source>
</evidence>
<dbReference type="SUPFAM" id="SSF55347">
    <property type="entry name" value="Glyceraldehyde-3-phosphate dehydrogenase-like, C-terminal domain"/>
    <property type="match status" value="1"/>
</dbReference>
<comment type="caution">
    <text evidence="5">The sequence shown here is derived from an EMBL/GenBank/DDBJ whole genome shotgun (WGS) entry which is preliminary data.</text>
</comment>
<dbReference type="InterPro" id="IPR036291">
    <property type="entry name" value="NAD(P)-bd_dom_sf"/>
</dbReference>